<name>A0AAX3EES9_PAEUR</name>
<accession>A0AAX3EES9</accession>
<dbReference type="AlphaFoldDB" id="A0AAX3EES9"/>
<protein>
    <recommendedName>
        <fullName evidence="5">DUF4190 domain-containing protein</fullName>
    </recommendedName>
</protein>
<evidence type="ECO:0000256" key="2">
    <source>
        <dbReference type="SAM" id="Phobius"/>
    </source>
</evidence>
<dbReference type="GeneID" id="79884086"/>
<feature type="region of interest" description="Disordered" evidence="1">
    <location>
        <begin position="1"/>
        <end position="33"/>
    </location>
</feature>
<feature type="transmembrane region" description="Helical" evidence="2">
    <location>
        <begin position="41"/>
        <end position="62"/>
    </location>
</feature>
<gene>
    <name evidence="3" type="ORF">NL394_15605</name>
</gene>
<keyword evidence="2" id="KW-0812">Transmembrane</keyword>
<feature type="transmembrane region" description="Helical" evidence="2">
    <location>
        <begin position="96"/>
        <end position="118"/>
    </location>
</feature>
<evidence type="ECO:0000313" key="4">
    <source>
        <dbReference type="Proteomes" id="UP001163293"/>
    </source>
</evidence>
<evidence type="ECO:0000256" key="1">
    <source>
        <dbReference type="SAM" id="MobiDB-lite"/>
    </source>
</evidence>
<evidence type="ECO:0000313" key="3">
    <source>
        <dbReference type="EMBL" id="UYV96469.1"/>
    </source>
</evidence>
<keyword evidence="2" id="KW-0472">Membrane</keyword>
<organism evidence="3 4">
    <name type="scientific">Paenarthrobacter ureafaciens</name>
    <dbReference type="NCBI Taxonomy" id="37931"/>
    <lineage>
        <taxon>Bacteria</taxon>
        <taxon>Bacillati</taxon>
        <taxon>Actinomycetota</taxon>
        <taxon>Actinomycetes</taxon>
        <taxon>Micrococcales</taxon>
        <taxon>Micrococcaceae</taxon>
        <taxon>Paenarthrobacter</taxon>
    </lineage>
</organism>
<proteinExistence type="predicted"/>
<reference evidence="3" key="1">
    <citation type="submission" date="2022-07" db="EMBL/GenBank/DDBJ databases">
        <authorList>
            <person name="Wu T."/>
        </authorList>
    </citation>
    <scope>NUCLEOTIDE SEQUENCE</scope>
    <source>
        <strain evidence="3">SD-1</strain>
    </source>
</reference>
<keyword evidence="4" id="KW-1185">Reference proteome</keyword>
<dbReference type="RefSeq" id="WP_021472475.1">
    <property type="nucleotide sequence ID" value="NZ_BDMH01000003.1"/>
</dbReference>
<sequence>MEDTATPQPSDTNNPDDHSSARSGAEEHSPGRSLSTYARPALIAGVVIAVVCVALLIVIFALDAFNAAAYSVSGKNIGDATDEARDIRELHSGARAGGIIGLVISGVVAVGAGVVLYLNRGTAGGNDDDDYDLEDLREQ</sequence>
<feature type="compositionally biased region" description="Polar residues" evidence="1">
    <location>
        <begin position="1"/>
        <end position="13"/>
    </location>
</feature>
<dbReference type="Proteomes" id="UP001163293">
    <property type="component" value="Chromosome"/>
</dbReference>
<dbReference type="EMBL" id="CP101185">
    <property type="protein sequence ID" value="UYV96469.1"/>
    <property type="molecule type" value="Genomic_DNA"/>
</dbReference>
<feature type="compositionally biased region" description="Basic and acidic residues" evidence="1">
    <location>
        <begin position="15"/>
        <end position="30"/>
    </location>
</feature>
<evidence type="ECO:0008006" key="5">
    <source>
        <dbReference type="Google" id="ProtNLM"/>
    </source>
</evidence>
<keyword evidence="2" id="KW-1133">Transmembrane helix</keyword>